<evidence type="ECO:0000256" key="1">
    <source>
        <dbReference type="ARBA" id="ARBA00006943"/>
    </source>
</evidence>
<keyword evidence="3" id="KW-0378">Hydrolase</keyword>
<accession>A0A1H6AW95</accession>
<dbReference type="PANTHER" id="PTHR10488">
    <property type="entry name" value="GLYCINE AMIDINOTRANSFERASE, MITOCHONDRIAL"/>
    <property type="match status" value="1"/>
</dbReference>
<organism evidence="3 5">
    <name type="scientific">Vibrio hangzhouensis</name>
    <dbReference type="NCBI Taxonomy" id="462991"/>
    <lineage>
        <taxon>Bacteria</taxon>
        <taxon>Pseudomonadati</taxon>
        <taxon>Pseudomonadota</taxon>
        <taxon>Gammaproteobacteria</taxon>
        <taxon>Vibrionales</taxon>
        <taxon>Vibrionaceae</taxon>
        <taxon>Vibrio</taxon>
    </lineage>
</organism>
<gene>
    <name evidence="3" type="ORF">SAMN04488244_11794</name>
    <name evidence="4" type="ORF">SAMN04488244_1277</name>
</gene>
<dbReference type="AlphaFoldDB" id="A0A1H6AW95"/>
<protein>
    <submittedName>
        <fullName evidence="3">N-Dimethylarginine dimethylaminohydrolase</fullName>
    </submittedName>
</protein>
<keyword evidence="2" id="KW-0808">Transferase</keyword>
<sequence length="341" mass="38282">MSIAKQFNRVFMPAITKESYGEFNLYGKLREVILGSSQNMRLPQLSEDIRATYHSVMQHELFDMCDKAGGQLLSESYPEFLAGLQKETQALAKAYEQFGVKVHFAREMSESEILACQPTADFTQVFAAEPLWVVGRNVLENVWASDVAWASIEPVRERHQPFIDDDHNILHYTAPRPTTQRDYIYEGGDVLNLGDGRVLVATGPSSTNQRGAQWVKRMLEHDGYQVTILELPEVGIHHLFAVMCVAGPKLVIAYEDAFPAGLPECMSDFDVIWANRAETRATGPCAVMLDHQHILMPESTPRLNQLLAEKGVTPVTVPFEYHAKLSGGIRCKTSVIRREIC</sequence>
<dbReference type="Proteomes" id="UP000236721">
    <property type="component" value="Unassembled WGS sequence"/>
</dbReference>
<dbReference type="InterPro" id="IPR033195">
    <property type="entry name" value="AmidinoTrfase"/>
</dbReference>
<evidence type="ECO:0000313" key="3">
    <source>
        <dbReference type="EMBL" id="SEG52574.1"/>
    </source>
</evidence>
<name>A0A1H6AW95_9VIBR</name>
<comment type="similarity">
    <text evidence="1">Belongs to the amidinotransferase family.</text>
</comment>
<reference evidence="5" key="1">
    <citation type="submission" date="2016-10" db="EMBL/GenBank/DDBJ databases">
        <authorList>
            <person name="Varghese N."/>
            <person name="Submissions S."/>
        </authorList>
    </citation>
    <scope>NUCLEOTIDE SEQUENCE [LARGE SCALE GENOMIC DNA]</scope>
    <source>
        <strain evidence="5">CGMCC 1.7062</strain>
    </source>
</reference>
<evidence type="ECO:0000256" key="2">
    <source>
        <dbReference type="ARBA" id="ARBA00022679"/>
    </source>
</evidence>
<dbReference type="GO" id="GO:0015067">
    <property type="term" value="F:amidinotransferase activity"/>
    <property type="evidence" value="ECO:0007669"/>
    <property type="project" value="InterPro"/>
</dbReference>
<dbReference type="PANTHER" id="PTHR10488:SF1">
    <property type="entry name" value="GLYCINE AMIDINOTRANSFERASE, MITOCHONDRIAL"/>
    <property type="match status" value="1"/>
</dbReference>
<evidence type="ECO:0000313" key="4">
    <source>
        <dbReference type="EMBL" id="SEG65206.1"/>
    </source>
</evidence>
<dbReference type="EMBL" id="FNVG01000027">
    <property type="protein sequence ID" value="SEG65206.1"/>
    <property type="molecule type" value="Genomic_DNA"/>
</dbReference>
<dbReference type="RefSeq" id="WP_103881439.1">
    <property type="nucleotide sequence ID" value="NZ_FNVG01000017.1"/>
</dbReference>
<dbReference type="EMBL" id="FNVG01000017">
    <property type="protein sequence ID" value="SEG52574.1"/>
    <property type="molecule type" value="Genomic_DNA"/>
</dbReference>
<dbReference type="GO" id="GO:0016787">
    <property type="term" value="F:hydrolase activity"/>
    <property type="evidence" value="ECO:0007669"/>
    <property type="project" value="UniProtKB-KW"/>
</dbReference>
<evidence type="ECO:0000313" key="5">
    <source>
        <dbReference type="Proteomes" id="UP000236721"/>
    </source>
</evidence>
<dbReference type="Gene3D" id="3.75.10.10">
    <property type="entry name" value="L-arginine/glycine Amidinotransferase, Chain A"/>
    <property type="match status" value="1"/>
</dbReference>
<reference evidence="3" key="2">
    <citation type="submission" date="2016-10" db="EMBL/GenBank/DDBJ databases">
        <authorList>
            <person name="de Groot N.N."/>
        </authorList>
    </citation>
    <scope>NUCLEOTIDE SEQUENCE [LARGE SCALE GENOMIC DNA]</scope>
    <source>
        <strain evidence="3">CGMCC 1.7062</strain>
    </source>
</reference>
<dbReference type="OrthoDB" id="258252at2"/>
<proteinExistence type="inferred from homology"/>
<keyword evidence="5" id="KW-1185">Reference proteome</keyword>
<dbReference type="SUPFAM" id="SSF55909">
    <property type="entry name" value="Pentein"/>
    <property type="match status" value="1"/>
</dbReference>